<dbReference type="PROSITE" id="PS51273">
    <property type="entry name" value="GATASE_TYPE_1"/>
    <property type="match status" value="1"/>
</dbReference>
<dbReference type="InterPro" id="IPR029062">
    <property type="entry name" value="Class_I_gatase-like"/>
</dbReference>
<dbReference type="CDD" id="cd01741">
    <property type="entry name" value="GATase1_1"/>
    <property type="match status" value="1"/>
</dbReference>
<feature type="domain" description="Glutamine amidotransferase" evidence="1">
    <location>
        <begin position="84"/>
        <end position="196"/>
    </location>
</feature>
<protein>
    <submittedName>
        <fullName evidence="2">GMP synthase</fullName>
    </submittedName>
</protein>
<keyword evidence="3" id="KW-1185">Reference proteome</keyword>
<name>A0ABT0LB90_9GAMM</name>
<evidence type="ECO:0000313" key="2">
    <source>
        <dbReference type="EMBL" id="MCL1124934.1"/>
    </source>
</evidence>
<dbReference type="Gene3D" id="3.40.50.880">
    <property type="match status" value="1"/>
</dbReference>
<dbReference type="Proteomes" id="UP001203423">
    <property type="component" value="Unassembled WGS sequence"/>
</dbReference>
<dbReference type="Pfam" id="PF00117">
    <property type="entry name" value="GATase"/>
    <property type="match status" value="1"/>
</dbReference>
<dbReference type="PANTHER" id="PTHR42695">
    <property type="entry name" value="GLUTAMINE AMIDOTRANSFERASE YLR126C-RELATED"/>
    <property type="match status" value="1"/>
</dbReference>
<dbReference type="InterPro" id="IPR044992">
    <property type="entry name" value="ChyE-like"/>
</dbReference>
<gene>
    <name evidence="2" type="ORF">L2764_10720</name>
</gene>
<dbReference type="RefSeq" id="WP_248940210.1">
    <property type="nucleotide sequence ID" value="NZ_JAKIKS010000035.1"/>
</dbReference>
<dbReference type="EMBL" id="JAKIKS010000035">
    <property type="protein sequence ID" value="MCL1124934.1"/>
    <property type="molecule type" value="Genomic_DNA"/>
</dbReference>
<sequence length="238" mass="26758">MKIGILQCDDVRAYLQDEFGNYPQMFIHLFAALNLSEVPSFVFYRVMDGQYPQHMDDCDGYITTGCRWSVNYDEPWVHAFYMYINQLHVAKKKCIGICFGHQMMAKALGGEVAHSPNGWGVGVMTSQLLQPMPWMARGVDDMSAFALVMSHQDQVIKLPEAAKVLAGSNFCPNGMFQIDTHFLGIQGHPEFSKGYSSALMLVRAKSIGEKRLAQGQLSLNQETDELWIGQSMINFLLS</sequence>
<evidence type="ECO:0000313" key="3">
    <source>
        <dbReference type="Proteomes" id="UP001203423"/>
    </source>
</evidence>
<organism evidence="2 3">
    <name type="scientific">Shewanella surugensis</name>
    <dbReference type="NCBI Taxonomy" id="212020"/>
    <lineage>
        <taxon>Bacteria</taxon>
        <taxon>Pseudomonadati</taxon>
        <taxon>Pseudomonadota</taxon>
        <taxon>Gammaproteobacteria</taxon>
        <taxon>Alteromonadales</taxon>
        <taxon>Shewanellaceae</taxon>
        <taxon>Shewanella</taxon>
    </lineage>
</organism>
<reference evidence="2 3" key="1">
    <citation type="submission" date="2022-01" db="EMBL/GenBank/DDBJ databases">
        <title>Whole genome-based taxonomy of the Shewanellaceae.</title>
        <authorList>
            <person name="Martin-Rodriguez A.J."/>
        </authorList>
    </citation>
    <scope>NUCLEOTIDE SEQUENCE [LARGE SCALE GENOMIC DNA]</scope>
    <source>
        <strain evidence="2 3">DSM 17177</strain>
    </source>
</reference>
<proteinExistence type="predicted"/>
<comment type="caution">
    <text evidence="2">The sequence shown here is derived from an EMBL/GenBank/DDBJ whole genome shotgun (WGS) entry which is preliminary data.</text>
</comment>
<dbReference type="PANTHER" id="PTHR42695:SF5">
    <property type="entry name" value="GLUTAMINE AMIDOTRANSFERASE YLR126C-RELATED"/>
    <property type="match status" value="1"/>
</dbReference>
<dbReference type="SUPFAM" id="SSF52317">
    <property type="entry name" value="Class I glutamine amidotransferase-like"/>
    <property type="match status" value="1"/>
</dbReference>
<dbReference type="InterPro" id="IPR017926">
    <property type="entry name" value="GATASE"/>
</dbReference>
<evidence type="ECO:0000259" key="1">
    <source>
        <dbReference type="Pfam" id="PF00117"/>
    </source>
</evidence>
<accession>A0ABT0LB90</accession>